<dbReference type="GO" id="GO:0019748">
    <property type="term" value="P:secondary metabolic process"/>
    <property type="evidence" value="ECO:0007669"/>
    <property type="project" value="TreeGrafter"/>
</dbReference>
<accession>A0A1Y2F5Z8</accession>
<gene>
    <name evidence="5" type="ORF">BCR35DRAFT_325384</name>
</gene>
<feature type="domain" description="Amidohydrolase-related" evidence="4">
    <location>
        <begin position="37"/>
        <end position="337"/>
    </location>
</feature>
<evidence type="ECO:0000256" key="1">
    <source>
        <dbReference type="ARBA" id="ARBA00022793"/>
    </source>
</evidence>
<name>A0A1Y2F5Z8_9BASI</name>
<keyword evidence="1 3" id="KW-0210">Decarboxylase</keyword>
<dbReference type="SUPFAM" id="SSF51556">
    <property type="entry name" value="Metallo-dependent hydrolases"/>
    <property type="match status" value="1"/>
</dbReference>
<dbReference type="Proteomes" id="UP000193467">
    <property type="component" value="Unassembled WGS sequence"/>
</dbReference>
<dbReference type="InterPro" id="IPR006680">
    <property type="entry name" value="Amidohydro-rel"/>
</dbReference>
<comment type="caution">
    <text evidence="5">The sequence shown here is derived from an EMBL/GenBank/DDBJ whole genome shotgun (WGS) entry which is preliminary data.</text>
</comment>
<dbReference type="InParanoid" id="A0A1Y2F5Z8"/>
<keyword evidence="2 3" id="KW-0456">Lyase</keyword>
<evidence type="ECO:0000256" key="3">
    <source>
        <dbReference type="RuleBase" id="RU366045"/>
    </source>
</evidence>
<evidence type="ECO:0000313" key="5">
    <source>
        <dbReference type="EMBL" id="ORY78914.1"/>
    </source>
</evidence>
<proteinExistence type="inferred from homology"/>
<dbReference type="Gene3D" id="3.20.20.140">
    <property type="entry name" value="Metal-dependent hydrolases"/>
    <property type="match status" value="1"/>
</dbReference>
<organism evidence="5 6">
    <name type="scientific">Leucosporidium creatinivorum</name>
    <dbReference type="NCBI Taxonomy" id="106004"/>
    <lineage>
        <taxon>Eukaryota</taxon>
        <taxon>Fungi</taxon>
        <taxon>Dikarya</taxon>
        <taxon>Basidiomycota</taxon>
        <taxon>Pucciniomycotina</taxon>
        <taxon>Microbotryomycetes</taxon>
        <taxon>Leucosporidiales</taxon>
        <taxon>Leucosporidium</taxon>
    </lineage>
</organism>
<dbReference type="STRING" id="106004.A0A1Y2F5Z8"/>
<dbReference type="GO" id="GO:0005829">
    <property type="term" value="C:cytosol"/>
    <property type="evidence" value="ECO:0007669"/>
    <property type="project" value="TreeGrafter"/>
</dbReference>
<protein>
    <recommendedName>
        <fullName evidence="4">Amidohydrolase-related domain-containing protein</fullName>
    </recommendedName>
</protein>
<dbReference type="PANTHER" id="PTHR21240:SF30">
    <property type="entry name" value="AMIDOHYDROLASE-RELATED DOMAIN-CONTAINING PROTEIN-RELATED"/>
    <property type="match status" value="1"/>
</dbReference>
<dbReference type="EMBL" id="MCGR01000028">
    <property type="protein sequence ID" value="ORY78914.1"/>
    <property type="molecule type" value="Genomic_DNA"/>
</dbReference>
<dbReference type="OrthoDB" id="432010at2759"/>
<comment type="similarity">
    <text evidence="3">Belongs to the metallo-dependent hydrolases superfamily.</text>
</comment>
<evidence type="ECO:0000256" key="2">
    <source>
        <dbReference type="ARBA" id="ARBA00023239"/>
    </source>
</evidence>
<dbReference type="InterPro" id="IPR032466">
    <property type="entry name" value="Metal_Hydrolase"/>
</dbReference>
<evidence type="ECO:0000259" key="4">
    <source>
        <dbReference type="Pfam" id="PF04909"/>
    </source>
</evidence>
<dbReference type="GO" id="GO:0016831">
    <property type="term" value="F:carboxy-lyase activity"/>
    <property type="evidence" value="ECO:0007669"/>
    <property type="project" value="UniProtKB-KW"/>
</dbReference>
<evidence type="ECO:0000313" key="6">
    <source>
        <dbReference type="Proteomes" id="UP000193467"/>
    </source>
</evidence>
<dbReference type="AlphaFoldDB" id="A0A1Y2F5Z8"/>
<dbReference type="Pfam" id="PF04909">
    <property type="entry name" value="Amidohydro_2"/>
    <property type="match status" value="1"/>
</dbReference>
<dbReference type="PANTHER" id="PTHR21240">
    <property type="entry name" value="2-AMINO-3-CARBOXYLMUCONATE-6-SEMIALDEHYDE DECARBOXYLASE"/>
    <property type="match status" value="1"/>
</dbReference>
<dbReference type="InterPro" id="IPR032465">
    <property type="entry name" value="ACMSD"/>
</dbReference>
<reference evidence="5 6" key="1">
    <citation type="submission" date="2016-07" db="EMBL/GenBank/DDBJ databases">
        <title>Pervasive Adenine N6-methylation of Active Genes in Fungi.</title>
        <authorList>
            <consortium name="DOE Joint Genome Institute"/>
            <person name="Mondo S.J."/>
            <person name="Dannebaum R.O."/>
            <person name="Kuo R.C."/>
            <person name="Labutti K."/>
            <person name="Haridas S."/>
            <person name="Kuo A."/>
            <person name="Salamov A."/>
            <person name="Ahrendt S.R."/>
            <person name="Lipzen A."/>
            <person name="Sullivan W."/>
            <person name="Andreopoulos W.B."/>
            <person name="Clum A."/>
            <person name="Lindquist E."/>
            <person name="Daum C."/>
            <person name="Ramamoorthy G.K."/>
            <person name="Gryganskyi A."/>
            <person name="Culley D."/>
            <person name="Magnuson J.K."/>
            <person name="James T.Y."/>
            <person name="O'Malley M.A."/>
            <person name="Stajich J.E."/>
            <person name="Spatafora J.W."/>
            <person name="Visel A."/>
            <person name="Grigoriev I.V."/>
        </authorList>
    </citation>
    <scope>NUCLEOTIDE SEQUENCE [LARGE SCALE GENOMIC DNA]</scope>
    <source>
        <strain evidence="5 6">62-1032</strain>
    </source>
</reference>
<sequence length="340" mass="38481">MPKYSKIILEEAFNLPEWAEMSKYQAALFTVDGDGDKHAQKLVDIHDIRLKKMDEQGVEFNILSLTAPGIQVFDDVAEAEKNATLSNDWLSAQIKLNPKRFGGLAALSMHNPQQAADELTRCVKELGFLGALVNDNQRSGPGGDTPIFYDGPEWDCFWKTVEELNVPFYLHPLAPKGDQFDKYWAKRSCLVGPVMSFANGVSAHLLGMIVNGVFDRFPKLKVIIGHMGEKIPIDLWRIDHWLNDVHKPRGATKMKLRVREYFARNIWVTTSGDFNTNVLKYVASEIGVDRIMFSVDYPYETFELACEWFDGIDAKEAGFTEEEMQSIARGKAIEVLNLKL</sequence>
<keyword evidence="6" id="KW-1185">Reference proteome</keyword>
<dbReference type="GO" id="GO:0016787">
    <property type="term" value="F:hydrolase activity"/>
    <property type="evidence" value="ECO:0007669"/>
    <property type="project" value="InterPro"/>
</dbReference>